<comment type="caution">
    <text evidence="2">The sequence shown here is derived from an EMBL/GenBank/DDBJ whole genome shotgun (WGS) entry which is preliminary data.</text>
</comment>
<feature type="compositionally biased region" description="Low complexity" evidence="1">
    <location>
        <begin position="1"/>
        <end position="15"/>
    </location>
</feature>
<feature type="region of interest" description="Disordered" evidence="1">
    <location>
        <begin position="1"/>
        <end position="25"/>
    </location>
</feature>
<reference evidence="2 3" key="1">
    <citation type="journal article" date="2020" name="G3 (Bethesda)">
        <title>Draft Genome of the Common Snapping Turtle, Chelydra serpentina, a Model for Phenotypic Plasticity in Reptiles.</title>
        <authorList>
            <person name="Das D."/>
            <person name="Singh S.K."/>
            <person name="Bierstedt J."/>
            <person name="Erickson A."/>
            <person name="Galli G.L.J."/>
            <person name="Crossley D.A. 2nd"/>
            <person name="Rhen T."/>
        </authorList>
    </citation>
    <scope>NUCLEOTIDE SEQUENCE [LARGE SCALE GENOMIC DNA]</scope>
    <source>
        <strain evidence="2">KW</strain>
    </source>
</reference>
<feature type="compositionally biased region" description="Basic and acidic residues" evidence="1">
    <location>
        <begin position="16"/>
        <end position="25"/>
    </location>
</feature>
<evidence type="ECO:0000313" key="3">
    <source>
        <dbReference type="Proteomes" id="UP000765507"/>
    </source>
</evidence>
<proteinExistence type="predicted"/>
<protein>
    <submittedName>
        <fullName evidence="2">CGG triplet repeat-binding protein 1-like</fullName>
    </submittedName>
</protein>
<organism evidence="2 3">
    <name type="scientific">Chelydra serpentina</name>
    <name type="common">Snapping turtle</name>
    <name type="synonym">Testudo serpentina</name>
    <dbReference type="NCBI Taxonomy" id="8475"/>
    <lineage>
        <taxon>Eukaryota</taxon>
        <taxon>Metazoa</taxon>
        <taxon>Chordata</taxon>
        <taxon>Craniata</taxon>
        <taxon>Vertebrata</taxon>
        <taxon>Euteleostomi</taxon>
        <taxon>Archelosauria</taxon>
        <taxon>Testudinata</taxon>
        <taxon>Testudines</taxon>
        <taxon>Cryptodira</taxon>
        <taxon>Durocryptodira</taxon>
        <taxon>Americhelydia</taxon>
        <taxon>Chelydroidea</taxon>
        <taxon>Chelydridae</taxon>
        <taxon>Chelydra</taxon>
    </lineage>
</organism>
<keyword evidence="3" id="KW-1185">Reference proteome</keyword>
<evidence type="ECO:0000256" key="1">
    <source>
        <dbReference type="SAM" id="MobiDB-lite"/>
    </source>
</evidence>
<dbReference type="AlphaFoldDB" id="A0A8T1SKD9"/>
<gene>
    <name evidence="2" type="ORF">G0U57_005324</name>
</gene>
<accession>A0A8T1SKD9</accession>
<evidence type="ECO:0000313" key="2">
    <source>
        <dbReference type="EMBL" id="KAG6929606.1"/>
    </source>
</evidence>
<sequence>MSGQSEPSTSQSTQPGRDEVTKGQRDICPFAQCERPSHHASKMATPASCAREFPTKLHADRDKLFCTSCNVVLNL</sequence>
<dbReference type="EMBL" id="JAHGAV010000171">
    <property type="protein sequence ID" value="KAG6929606.1"/>
    <property type="molecule type" value="Genomic_DNA"/>
</dbReference>
<name>A0A8T1SKD9_CHESE</name>
<dbReference type="Proteomes" id="UP000765507">
    <property type="component" value="Unassembled WGS sequence"/>
</dbReference>